<dbReference type="SMART" id="SM00460">
    <property type="entry name" value="TGc"/>
    <property type="match status" value="1"/>
</dbReference>
<dbReference type="PANTHER" id="PTHR33490">
    <property type="entry name" value="BLR5614 PROTEIN-RELATED"/>
    <property type="match status" value="1"/>
</dbReference>
<dbReference type="InterPro" id="IPR018667">
    <property type="entry name" value="DUF2126"/>
</dbReference>
<dbReference type="Pfam" id="PF09899">
    <property type="entry name" value="DUF2126"/>
    <property type="match status" value="1"/>
</dbReference>
<evidence type="ECO:0000259" key="1">
    <source>
        <dbReference type="SMART" id="SM00460"/>
    </source>
</evidence>
<feature type="domain" description="Transglutaminase-like" evidence="1">
    <location>
        <begin position="172"/>
        <end position="249"/>
    </location>
</feature>
<keyword evidence="3" id="KW-1185">Reference proteome</keyword>
<protein>
    <submittedName>
        <fullName evidence="2">Transglutaminase family protein</fullName>
    </submittedName>
</protein>
<reference evidence="2" key="1">
    <citation type="submission" date="2021-04" db="EMBL/GenBank/DDBJ databases">
        <title>Luteolibacter sp. 32A isolated from the skin of an Anderson's salamander (Ambystoma andersonii).</title>
        <authorList>
            <person name="Spergser J."/>
            <person name="Busse H.-J."/>
        </authorList>
    </citation>
    <scope>NUCLEOTIDE SEQUENCE</scope>
    <source>
        <strain evidence="2">32A</strain>
    </source>
</reference>
<evidence type="ECO:0000313" key="3">
    <source>
        <dbReference type="Proteomes" id="UP000676169"/>
    </source>
</evidence>
<dbReference type="Pfam" id="PF08379">
    <property type="entry name" value="Bact_transglu_N"/>
    <property type="match status" value="1"/>
</dbReference>
<dbReference type="Pfam" id="PF01841">
    <property type="entry name" value="Transglut_core"/>
    <property type="match status" value="1"/>
</dbReference>
<evidence type="ECO:0000313" key="2">
    <source>
        <dbReference type="EMBL" id="QUE52563.1"/>
    </source>
</evidence>
<dbReference type="Gene3D" id="3.10.620.30">
    <property type="match status" value="1"/>
</dbReference>
<dbReference type="InterPro" id="IPR002931">
    <property type="entry name" value="Transglutaminase-like"/>
</dbReference>
<accession>A0A975J201</accession>
<name>A0A975J201_9BACT</name>
<dbReference type="KEGG" id="lamb:KBB96_06625"/>
<dbReference type="EMBL" id="CP073100">
    <property type="protein sequence ID" value="QUE52563.1"/>
    <property type="molecule type" value="Genomic_DNA"/>
</dbReference>
<organism evidence="2 3">
    <name type="scientific">Luteolibacter ambystomatis</name>
    <dbReference type="NCBI Taxonomy" id="2824561"/>
    <lineage>
        <taxon>Bacteria</taxon>
        <taxon>Pseudomonadati</taxon>
        <taxon>Verrucomicrobiota</taxon>
        <taxon>Verrucomicrobiia</taxon>
        <taxon>Verrucomicrobiales</taxon>
        <taxon>Verrucomicrobiaceae</taxon>
        <taxon>Luteolibacter</taxon>
    </lineage>
</organism>
<sequence>MSIHVALHHRTSYQYDRWVGHGPHVIRLKPAPHCRTRVLSYSLKVGPCEVFTNWQQDPQSNHLARIVFPDKTDRLDIEVNLVVEMAVSNPFDFFLEPAAEKIPFTYDQSLNHELAPFLLLEKPGVRLAARIERYRGPARPTMDLLVEINRDLQQDIAYTIRMEPGVQAPEETLTKRSGSCRDSAWLLVQMLRHLGLAARFVSGYLIQLKPDPDPRALVPDGAEQDFTDLHAWTEVYLPGAGWIGLDPTSGLLAGEGHLPLACSPDPSSAAPVTGALDKCESEMEHVMEVRRVYETPRTTMPYTDAQWQDILRLGKDVDRDLKDMDVRLTMGGEPTFVSMDDPEGGEWNTAALGETKRLLSGDLIKRLRKRFAPGGVLFYGQGKWYPGESLPRWALACYWRKDGVPAWEDDRLIADERIDYGHSSKEAKHFGNALAGALGVNPKHLIPAREDVFHLLLRERRLPVNVDPLESNLDDPEERARLARIFSQGPATVVGYALPLQRARDNRLPRWRSGPWFLRDETLYLLPGDSPMGYRLPLDSLPWVSEEDYPWIRHRDPMEPLGPLPRRERVMQVPGVPPEEKEPKRPAMQESASDTIRTAICFEARNGRLHLFLPPLEHVEDFLKLVEVIEQTAASLNMPVVLEGTPPPFDPRIQNFKVTPDPGVIEVNLHPAASWEELVSNSEILHEEARLTRLVPEKFMQDGRHSGTGGGHHIILGGDTPADSPILRRPDLLRSFLTYWNHHPSLSYLFSGLFVGPTSQAPRTDEARHDLVHELEIAFGTLKSQDTPPPWLVDRVFRNLLTDLTGNTHRTEFCIDKLFSPDSSSGRLGLLEMRAFEMPPHHQMSMAQQLVLRALTARFWKHPYEKPLVRWGSTLHDRWMLPHFVEADFNDVIADLNREGYPVDREWFKPQVEFRFPKVGDFVAGGVEIELRSAIEPWHVLGEEGTAGGTARHVDSSLERLQVKARGLTGERHRLACNGWTIPLHPTGTRGEFVAGIRYRAWQPPHCLHPTIRVHTPLVFDLIDGWNDLSLGGCTFHVAHPGGRNYNTFPVNAYEAEARRKARFFREGHTGGRIRLQQIPSSPDFPFTLDLRMIPADP</sequence>
<gene>
    <name evidence="2" type="ORF">KBB96_06625</name>
</gene>
<dbReference type="AlphaFoldDB" id="A0A975J201"/>
<dbReference type="SUPFAM" id="SSF54001">
    <property type="entry name" value="Cysteine proteinases"/>
    <property type="match status" value="1"/>
</dbReference>
<dbReference type="InterPro" id="IPR038765">
    <property type="entry name" value="Papain-like_cys_pep_sf"/>
</dbReference>
<dbReference type="Proteomes" id="UP000676169">
    <property type="component" value="Chromosome"/>
</dbReference>
<dbReference type="RefSeq" id="WP_211633781.1">
    <property type="nucleotide sequence ID" value="NZ_CP073100.1"/>
</dbReference>
<dbReference type="InterPro" id="IPR013589">
    <property type="entry name" value="Bac_transglu_N"/>
</dbReference>
<proteinExistence type="predicted"/>
<dbReference type="PANTHER" id="PTHR33490:SF1">
    <property type="entry name" value="SLL1233 PROTEIN"/>
    <property type="match status" value="1"/>
</dbReference>